<keyword evidence="4" id="KW-0862">Zinc</keyword>
<accession>A0AAD2PVD9</accession>
<dbReference type="GO" id="GO:0008270">
    <property type="term" value="F:zinc ion binding"/>
    <property type="evidence" value="ECO:0007669"/>
    <property type="project" value="UniProtKB-KW"/>
</dbReference>
<protein>
    <recommendedName>
        <fullName evidence="7">Arf-GAP domain-containing protein</fullName>
    </recommendedName>
</protein>
<dbReference type="CDD" id="cd08830">
    <property type="entry name" value="ArfGap_ArfGap1"/>
    <property type="match status" value="1"/>
</dbReference>
<evidence type="ECO:0000256" key="3">
    <source>
        <dbReference type="ARBA" id="ARBA00022771"/>
    </source>
</evidence>
<feature type="domain" description="Arf-GAP" evidence="7">
    <location>
        <begin position="79"/>
        <end position="199"/>
    </location>
</feature>
<dbReference type="PRINTS" id="PR00405">
    <property type="entry name" value="REVINTRACTNG"/>
</dbReference>
<evidence type="ECO:0000256" key="2">
    <source>
        <dbReference type="ARBA" id="ARBA00022723"/>
    </source>
</evidence>
<evidence type="ECO:0000259" key="7">
    <source>
        <dbReference type="PROSITE" id="PS50115"/>
    </source>
</evidence>
<feature type="compositionally biased region" description="Basic and acidic residues" evidence="6">
    <location>
        <begin position="352"/>
        <end position="370"/>
    </location>
</feature>
<feature type="region of interest" description="Disordered" evidence="6">
    <location>
        <begin position="380"/>
        <end position="399"/>
    </location>
</feature>
<dbReference type="AlphaFoldDB" id="A0AAD2PVD9"/>
<feature type="region of interest" description="Disordered" evidence="6">
    <location>
        <begin position="291"/>
        <end position="328"/>
    </location>
</feature>
<dbReference type="InterPro" id="IPR038508">
    <property type="entry name" value="ArfGAP_dom_sf"/>
</dbReference>
<dbReference type="Gene3D" id="1.10.220.150">
    <property type="entry name" value="Arf GTPase activating protein"/>
    <property type="match status" value="1"/>
</dbReference>
<dbReference type="EMBL" id="CAKOGP040001869">
    <property type="protein sequence ID" value="CAJ1954759.1"/>
    <property type="molecule type" value="Genomic_DNA"/>
</dbReference>
<dbReference type="SUPFAM" id="SSF57863">
    <property type="entry name" value="ArfGap/RecO-like zinc finger"/>
    <property type="match status" value="1"/>
</dbReference>
<feature type="region of interest" description="Disordered" evidence="6">
    <location>
        <begin position="238"/>
        <end position="270"/>
    </location>
</feature>
<feature type="compositionally biased region" description="Basic and acidic residues" evidence="6">
    <location>
        <begin position="306"/>
        <end position="321"/>
    </location>
</feature>
<evidence type="ECO:0000256" key="4">
    <source>
        <dbReference type="ARBA" id="ARBA00022833"/>
    </source>
</evidence>
<dbReference type="Proteomes" id="UP001295423">
    <property type="component" value="Unassembled WGS sequence"/>
</dbReference>
<keyword evidence="2" id="KW-0479">Metal-binding</keyword>
<dbReference type="GO" id="GO:0048205">
    <property type="term" value="P:COPI coating of Golgi vesicle"/>
    <property type="evidence" value="ECO:0007669"/>
    <property type="project" value="TreeGrafter"/>
</dbReference>
<name>A0AAD2PVD9_9STRA</name>
<feature type="compositionally biased region" description="Low complexity" evidence="6">
    <location>
        <begin position="425"/>
        <end position="437"/>
    </location>
</feature>
<keyword evidence="3 5" id="KW-0863">Zinc-finger</keyword>
<dbReference type="Pfam" id="PF01412">
    <property type="entry name" value="ArfGap"/>
    <property type="match status" value="1"/>
</dbReference>
<dbReference type="InterPro" id="IPR037278">
    <property type="entry name" value="ARFGAP/RecO"/>
</dbReference>
<evidence type="ECO:0000256" key="1">
    <source>
        <dbReference type="ARBA" id="ARBA00022468"/>
    </source>
</evidence>
<evidence type="ECO:0000256" key="5">
    <source>
        <dbReference type="PROSITE-ProRule" id="PRU00288"/>
    </source>
</evidence>
<dbReference type="GO" id="GO:0000139">
    <property type="term" value="C:Golgi membrane"/>
    <property type="evidence" value="ECO:0007669"/>
    <property type="project" value="GOC"/>
</dbReference>
<feature type="compositionally biased region" description="Low complexity" evidence="6">
    <location>
        <begin position="7"/>
        <end position="29"/>
    </location>
</feature>
<sequence length="498" mass="54447">MSVAIASSASRTTSSTSSTSTSNHNNNNSQNDQQIGLNDLNRNKMSPKDVANAIDYAHRESVENLLTKNSEDDSHRMKDEDLNRLRKLPGNDACIDCGEKDPIWASVNLGIFVCLSCSGSHRALGTHVSFVRSVQMDSWSDIQLKKMYNGGNDECAAFLKKHGIASDSSLKEKYDSRAAYGFQKVLLARINGEPEPTELPELPKKKPIKRHSLKLEGFGSAPRDSQQRKGLFQRIRTMSMNDDGTPSPPPMPTTSALSSGNIGELPGKAIPQQPEDIFTKLGFGPASIGSISDVDLSEHGGGGGVDRSERNLIEDGDNKSTDEEDEFNIDDLVNQIVEDNDMSSTVSRWSKAQRESIEKNIEEQGDKAENEEGNIFHRLSRSSWFAGGNNQNGTDGKSPMEKLEEEIRKIEHDDIMSIIQDDNDTITTTTGTETDTTMASQSPVAPEAPLTGGDDNDEILASPPGGFFRKVSRTISGTKTLRDTKDAEAALDKFMDDL</sequence>
<evidence type="ECO:0000313" key="8">
    <source>
        <dbReference type="EMBL" id="CAJ1954759.1"/>
    </source>
</evidence>
<feature type="region of interest" description="Disordered" evidence="6">
    <location>
        <begin position="424"/>
        <end position="470"/>
    </location>
</feature>
<feature type="region of interest" description="Disordered" evidence="6">
    <location>
        <begin position="344"/>
        <end position="371"/>
    </location>
</feature>
<gene>
    <name evidence="8" type="ORF">CYCCA115_LOCUS15351</name>
</gene>
<keyword evidence="1" id="KW-0343">GTPase activation</keyword>
<organism evidence="8 9">
    <name type="scientific">Cylindrotheca closterium</name>
    <dbReference type="NCBI Taxonomy" id="2856"/>
    <lineage>
        <taxon>Eukaryota</taxon>
        <taxon>Sar</taxon>
        <taxon>Stramenopiles</taxon>
        <taxon>Ochrophyta</taxon>
        <taxon>Bacillariophyta</taxon>
        <taxon>Bacillariophyceae</taxon>
        <taxon>Bacillariophycidae</taxon>
        <taxon>Bacillariales</taxon>
        <taxon>Bacillariaceae</taxon>
        <taxon>Cylindrotheca</taxon>
    </lineage>
</organism>
<keyword evidence="9" id="KW-1185">Reference proteome</keyword>
<dbReference type="PANTHER" id="PTHR45686:SF4">
    <property type="entry name" value="ADP-RIBOSYLATION FACTOR GTPASE ACTIVATING PROTEIN 3, ISOFORM H"/>
    <property type="match status" value="1"/>
</dbReference>
<evidence type="ECO:0000313" key="9">
    <source>
        <dbReference type="Proteomes" id="UP001295423"/>
    </source>
</evidence>
<dbReference type="PANTHER" id="PTHR45686">
    <property type="entry name" value="ADP-RIBOSYLATION FACTOR GTPASE ACTIVATING PROTEIN 3, ISOFORM H-RELATED"/>
    <property type="match status" value="1"/>
</dbReference>
<evidence type="ECO:0000256" key="6">
    <source>
        <dbReference type="SAM" id="MobiDB-lite"/>
    </source>
</evidence>
<dbReference type="GO" id="GO:0005096">
    <property type="term" value="F:GTPase activator activity"/>
    <property type="evidence" value="ECO:0007669"/>
    <property type="project" value="UniProtKB-KW"/>
</dbReference>
<dbReference type="InterPro" id="IPR001164">
    <property type="entry name" value="ArfGAP_dom"/>
</dbReference>
<feature type="region of interest" description="Disordered" evidence="6">
    <location>
        <begin position="1"/>
        <end position="44"/>
    </location>
</feature>
<comment type="caution">
    <text evidence="8">The sequence shown here is derived from an EMBL/GenBank/DDBJ whole genome shotgun (WGS) entry which is preliminary data.</text>
</comment>
<proteinExistence type="predicted"/>
<dbReference type="PROSITE" id="PS50115">
    <property type="entry name" value="ARFGAP"/>
    <property type="match status" value="1"/>
</dbReference>
<reference evidence="8" key="1">
    <citation type="submission" date="2023-08" db="EMBL/GenBank/DDBJ databases">
        <authorList>
            <person name="Audoor S."/>
            <person name="Bilcke G."/>
        </authorList>
    </citation>
    <scope>NUCLEOTIDE SEQUENCE</scope>
</reference>
<dbReference type="SMART" id="SM00105">
    <property type="entry name" value="ArfGap"/>
    <property type="match status" value="1"/>
</dbReference>